<comment type="caution">
    <text evidence="1">The sequence shown here is derived from an EMBL/GenBank/DDBJ whole genome shotgun (WGS) entry which is preliminary data.</text>
</comment>
<protein>
    <submittedName>
        <fullName evidence="1">Uncharacterized protein</fullName>
    </submittedName>
</protein>
<dbReference type="AlphaFoldDB" id="A0A0G1L2E4"/>
<name>A0A0G1L2E4_9BACT</name>
<evidence type="ECO:0000313" key="2">
    <source>
        <dbReference type="Proteomes" id="UP000033945"/>
    </source>
</evidence>
<reference evidence="1 2" key="1">
    <citation type="journal article" date="2015" name="Nature">
        <title>rRNA introns, odd ribosomes, and small enigmatic genomes across a large radiation of phyla.</title>
        <authorList>
            <person name="Brown C.T."/>
            <person name="Hug L.A."/>
            <person name="Thomas B.C."/>
            <person name="Sharon I."/>
            <person name="Castelle C.J."/>
            <person name="Singh A."/>
            <person name="Wilkins M.J."/>
            <person name="Williams K.H."/>
            <person name="Banfield J.F."/>
        </authorList>
    </citation>
    <scope>NUCLEOTIDE SEQUENCE [LARGE SCALE GENOMIC DNA]</scope>
</reference>
<gene>
    <name evidence="1" type="ORF">UW55_C0009G0013</name>
</gene>
<dbReference type="Proteomes" id="UP000033945">
    <property type="component" value="Unassembled WGS sequence"/>
</dbReference>
<sequence>MEKVDLKQTKEQEPTRQLPFILGFLEYREGAMAPTTCGIITDIDAYDAA</sequence>
<organism evidence="1 2">
    <name type="scientific">Candidatus Giovannonibacteria bacterium GW2011_GWA2_44_26</name>
    <dbReference type="NCBI Taxonomy" id="1618648"/>
    <lineage>
        <taxon>Bacteria</taxon>
        <taxon>Candidatus Giovannoniibacteriota</taxon>
    </lineage>
</organism>
<dbReference type="EMBL" id="LCIT01000009">
    <property type="protein sequence ID" value="KKT62782.1"/>
    <property type="molecule type" value="Genomic_DNA"/>
</dbReference>
<proteinExistence type="predicted"/>
<evidence type="ECO:0000313" key="1">
    <source>
        <dbReference type="EMBL" id="KKT62782.1"/>
    </source>
</evidence>
<accession>A0A0G1L2E4</accession>